<evidence type="ECO:0000313" key="11">
    <source>
        <dbReference type="EMBL" id="SNX73665.1"/>
    </source>
</evidence>
<evidence type="ECO:0000313" key="12">
    <source>
        <dbReference type="Proteomes" id="UP000219546"/>
    </source>
</evidence>
<protein>
    <recommendedName>
        <fullName evidence="10">Flagellar protein FliL</fullName>
    </recommendedName>
</protein>
<evidence type="ECO:0000256" key="9">
    <source>
        <dbReference type="ARBA" id="ARBA00023136"/>
    </source>
</evidence>
<dbReference type="PANTHER" id="PTHR35091">
    <property type="entry name" value="FLAGELLAR PROTEIN FLIL"/>
    <property type="match status" value="1"/>
</dbReference>
<evidence type="ECO:0000256" key="4">
    <source>
        <dbReference type="ARBA" id="ARBA00022475"/>
    </source>
</evidence>
<dbReference type="GO" id="GO:0071978">
    <property type="term" value="P:bacterial-type flagellum-dependent swarming motility"/>
    <property type="evidence" value="ECO:0007669"/>
    <property type="project" value="TreeGrafter"/>
</dbReference>
<comment type="function">
    <text evidence="1 10">Controls the rotational direction of flagella during chemotaxis.</text>
</comment>
<name>A0A285D1X2_9BACI</name>
<comment type="subcellular location">
    <subcellularLocation>
        <location evidence="2">Cell membrane</location>
        <topology evidence="2">Single-pass membrane protein</topology>
    </subcellularLocation>
</comment>
<dbReference type="AlphaFoldDB" id="A0A285D1X2"/>
<keyword evidence="9 10" id="KW-0472">Membrane</keyword>
<dbReference type="GO" id="GO:0006935">
    <property type="term" value="P:chemotaxis"/>
    <property type="evidence" value="ECO:0007669"/>
    <property type="project" value="UniProtKB-KW"/>
</dbReference>
<dbReference type="OrthoDB" id="2381796at2"/>
<dbReference type="NCBIfam" id="NF005826">
    <property type="entry name" value="PRK07718.1"/>
    <property type="match status" value="1"/>
</dbReference>
<keyword evidence="11" id="KW-0966">Cell projection</keyword>
<dbReference type="GO" id="GO:0009425">
    <property type="term" value="C:bacterial-type flagellum basal body"/>
    <property type="evidence" value="ECO:0007669"/>
    <property type="project" value="InterPro"/>
</dbReference>
<gene>
    <name evidence="11" type="ORF">SAMN05877753_107172</name>
</gene>
<keyword evidence="6" id="KW-0812">Transmembrane</keyword>
<dbReference type="InterPro" id="IPR005503">
    <property type="entry name" value="FliL"/>
</dbReference>
<keyword evidence="12" id="KW-1185">Reference proteome</keyword>
<evidence type="ECO:0000256" key="5">
    <source>
        <dbReference type="ARBA" id="ARBA00022500"/>
    </source>
</evidence>
<keyword evidence="7 10" id="KW-0283">Flagellar rotation</keyword>
<accession>A0A285D1X2</accession>
<evidence type="ECO:0000256" key="3">
    <source>
        <dbReference type="ARBA" id="ARBA00008281"/>
    </source>
</evidence>
<dbReference type="Proteomes" id="UP000219546">
    <property type="component" value="Unassembled WGS sequence"/>
</dbReference>
<evidence type="ECO:0000256" key="2">
    <source>
        <dbReference type="ARBA" id="ARBA00004162"/>
    </source>
</evidence>
<keyword evidence="5 10" id="KW-0145">Chemotaxis</keyword>
<dbReference type="Pfam" id="PF03748">
    <property type="entry name" value="FliL"/>
    <property type="match status" value="1"/>
</dbReference>
<evidence type="ECO:0000256" key="7">
    <source>
        <dbReference type="ARBA" id="ARBA00022779"/>
    </source>
</evidence>
<evidence type="ECO:0000256" key="8">
    <source>
        <dbReference type="ARBA" id="ARBA00022989"/>
    </source>
</evidence>
<keyword evidence="8" id="KW-1133">Transmembrane helix</keyword>
<evidence type="ECO:0000256" key="6">
    <source>
        <dbReference type="ARBA" id="ARBA00022692"/>
    </source>
</evidence>
<keyword evidence="4 10" id="KW-1003">Cell membrane</keyword>
<keyword evidence="11" id="KW-0282">Flagellum</keyword>
<proteinExistence type="inferred from homology"/>
<evidence type="ECO:0000256" key="10">
    <source>
        <dbReference type="RuleBase" id="RU364125"/>
    </source>
</evidence>
<dbReference type="EMBL" id="OAOP01000007">
    <property type="protein sequence ID" value="SNX73665.1"/>
    <property type="molecule type" value="Genomic_DNA"/>
</dbReference>
<sequence>MNNKLLTTLFALLLAVVLVGAGALLVLLKFDREGEAESKAASIDEVLEASVDIPEITTNLLSGDFIRIAFKIQTDSTETKEELEKRSFQVNNLIIKKLANMEAADFQGSQGKIDLEDSLKSEINDLLTKGEIVQVYITSSVLQ</sequence>
<dbReference type="GO" id="GO:0005886">
    <property type="term" value="C:plasma membrane"/>
    <property type="evidence" value="ECO:0007669"/>
    <property type="project" value="UniProtKB-SubCell"/>
</dbReference>
<evidence type="ECO:0000256" key="1">
    <source>
        <dbReference type="ARBA" id="ARBA00002254"/>
    </source>
</evidence>
<reference evidence="11 12" key="1">
    <citation type="submission" date="2017-08" db="EMBL/GenBank/DDBJ databases">
        <authorList>
            <person name="de Groot N.N."/>
        </authorList>
    </citation>
    <scope>NUCLEOTIDE SEQUENCE [LARGE SCALE GENOMIC DNA]</scope>
    <source>
        <strain evidence="11 12">JC228</strain>
    </source>
</reference>
<dbReference type="PANTHER" id="PTHR35091:SF2">
    <property type="entry name" value="FLAGELLAR PROTEIN FLIL"/>
    <property type="match status" value="1"/>
</dbReference>
<organism evidence="11 12">
    <name type="scientific">Bacillus oleivorans</name>
    <dbReference type="NCBI Taxonomy" id="1448271"/>
    <lineage>
        <taxon>Bacteria</taxon>
        <taxon>Bacillati</taxon>
        <taxon>Bacillota</taxon>
        <taxon>Bacilli</taxon>
        <taxon>Bacillales</taxon>
        <taxon>Bacillaceae</taxon>
        <taxon>Bacillus</taxon>
    </lineage>
</organism>
<comment type="similarity">
    <text evidence="3 10">Belongs to the FliL family.</text>
</comment>
<dbReference type="RefSeq" id="WP_097159595.1">
    <property type="nucleotide sequence ID" value="NZ_JBEPMQ010000007.1"/>
</dbReference>
<keyword evidence="11" id="KW-0969">Cilium</keyword>